<dbReference type="GO" id="GO:0009007">
    <property type="term" value="F:site-specific DNA-methyltransferase (adenine-specific) activity"/>
    <property type="evidence" value="ECO:0007669"/>
    <property type="project" value="UniProtKB-EC"/>
</dbReference>
<evidence type="ECO:0000259" key="5">
    <source>
        <dbReference type="Pfam" id="PF01555"/>
    </source>
</evidence>
<dbReference type="EMBL" id="NCDQ01000196">
    <property type="protein sequence ID" value="OYX02304.1"/>
    <property type="molecule type" value="Genomic_DNA"/>
</dbReference>
<keyword evidence="3" id="KW-0808">Transferase</keyword>
<dbReference type="GO" id="GO:0032259">
    <property type="term" value="P:methylation"/>
    <property type="evidence" value="ECO:0007669"/>
    <property type="project" value="UniProtKB-KW"/>
</dbReference>
<organism evidence="6 7">
    <name type="scientific">Caulobacter vibrioides</name>
    <name type="common">Caulobacter crescentus</name>
    <dbReference type="NCBI Taxonomy" id="155892"/>
    <lineage>
        <taxon>Bacteria</taxon>
        <taxon>Pseudomonadati</taxon>
        <taxon>Pseudomonadota</taxon>
        <taxon>Alphaproteobacteria</taxon>
        <taxon>Caulobacterales</taxon>
        <taxon>Caulobacteraceae</taxon>
        <taxon>Caulobacter</taxon>
    </lineage>
</organism>
<dbReference type="Proteomes" id="UP000215616">
    <property type="component" value="Unassembled WGS sequence"/>
</dbReference>
<evidence type="ECO:0000313" key="7">
    <source>
        <dbReference type="Proteomes" id="UP000215616"/>
    </source>
</evidence>
<sequence length="63" mass="6991">MGIDPHHAHEPLHAFAVDAAIFLVEFERHPARFPSDLPAFFIKMLTDEEDVVLDIFGGSNTTG</sequence>
<keyword evidence="2" id="KW-0489">Methyltransferase</keyword>
<dbReference type="Pfam" id="PF01555">
    <property type="entry name" value="N6_N4_Mtase"/>
    <property type="match status" value="1"/>
</dbReference>
<evidence type="ECO:0000313" key="6">
    <source>
        <dbReference type="EMBL" id="OYX02304.1"/>
    </source>
</evidence>
<dbReference type="AlphaFoldDB" id="A0A258D3W5"/>
<dbReference type="InterPro" id="IPR001091">
    <property type="entry name" value="RM_Methyltransferase"/>
</dbReference>
<dbReference type="PRINTS" id="PR00508">
    <property type="entry name" value="S21N4MTFRASE"/>
</dbReference>
<evidence type="ECO:0000256" key="1">
    <source>
        <dbReference type="ARBA" id="ARBA00011900"/>
    </source>
</evidence>
<dbReference type="Gene3D" id="3.40.50.150">
    <property type="entry name" value="Vaccinia Virus protein VP39"/>
    <property type="match status" value="1"/>
</dbReference>
<dbReference type="InterPro" id="IPR029063">
    <property type="entry name" value="SAM-dependent_MTases_sf"/>
</dbReference>
<dbReference type="SUPFAM" id="SSF53335">
    <property type="entry name" value="S-adenosyl-L-methionine-dependent methyltransferases"/>
    <property type="match status" value="1"/>
</dbReference>
<evidence type="ECO:0000256" key="2">
    <source>
        <dbReference type="ARBA" id="ARBA00022603"/>
    </source>
</evidence>
<evidence type="ECO:0000256" key="3">
    <source>
        <dbReference type="ARBA" id="ARBA00022679"/>
    </source>
</evidence>
<comment type="catalytic activity">
    <reaction evidence="4">
        <text>a 2'-deoxyadenosine in DNA + S-adenosyl-L-methionine = an N(6)-methyl-2'-deoxyadenosine in DNA + S-adenosyl-L-homocysteine + H(+)</text>
        <dbReference type="Rhea" id="RHEA:15197"/>
        <dbReference type="Rhea" id="RHEA-COMP:12418"/>
        <dbReference type="Rhea" id="RHEA-COMP:12419"/>
        <dbReference type="ChEBI" id="CHEBI:15378"/>
        <dbReference type="ChEBI" id="CHEBI:57856"/>
        <dbReference type="ChEBI" id="CHEBI:59789"/>
        <dbReference type="ChEBI" id="CHEBI:90615"/>
        <dbReference type="ChEBI" id="CHEBI:90616"/>
        <dbReference type="EC" id="2.1.1.72"/>
    </reaction>
</comment>
<evidence type="ECO:0000256" key="4">
    <source>
        <dbReference type="ARBA" id="ARBA00047942"/>
    </source>
</evidence>
<name>A0A258D3W5_CAUVI</name>
<gene>
    <name evidence="6" type="ORF">B7Z12_12335</name>
</gene>
<dbReference type="EC" id="2.1.1.72" evidence="1"/>
<dbReference type="GO" id="GO:0003677">
    <property type="term" value="F:DNA binding"/>
    <property type="evidence" value="ECO:0007669"/>
    <property type="project" value="InterPro"/>
</dbReference>
<dbReference type="GO" id="GO:0008170">
    <property type="term" value="F:N-methyltransferase activity"/>
    <property type="evidence" value="ECO:0007669"/>
    <property type="project" value="InterPro"/>
</dbReference>
<protein>
    <recommendedName>
        <fullName evidence="1">site-specific DNA-methyltransferase (adenine-specific)</fullName>
        <ecNumber evidence="1">2.1.1.72</ecNumber>
    </recommendedName>
</protein>
<reference evidence="6 7" key="1">
    <citation type="submission" date="2017-03" db="EMBL/GenBank/DDBJ databases">
        <title>Lifting the veil on microbial sulfur biogeochemistry in mining wastewaters.</title>
        <authorList>
            <person name="Kantor R.S."/>
            <person name="Colenbrander Nelson T."/>
            <person name="Marshall S."/>
            <person name="Bennett D."/>
            <person name="Apte S."/>
            <person name="Camacho D."/>
            <person name="Thomas B.C."/>
            <person name="Warren L.A."/>
            <person name="Banfield J.F."/>
        </authorList>
    </citation>
    <scope>NUCLEOTIDE SEQUENCE [LARGE SCALE GENOMIC DNA]</scope>
    <source>
        <strain evidence="6">32-67-7</strain>
    </source>
</reference>
<proteinExistence type="predicted"/>
<feature type="domain" description="DNA methylase N-4/N-6" evidence="5">
    <location>
        <begin position="27"/>
        <end position="63"/>
    </location>
</feature>
<feature type="non-terminal residue" evidence="6">
    <location>
        <position position="63"/>
    </location>
</feature>
<comment type="caution">
    <text evidence="6">The sequence shown here is derived from an EMBL/GenBank/DDBJ whole genome shotgun (WGS) entry which is preliminary data.</text>
</comment>
<dbReference type="InterPro" id="IPR002941">
    <property type="entry name" value="DNA_methylase_N4/N6"/>
</dbReference>
<accession>A0A258D3W5</accession>